<dbReference type="InterPro" id="IPR019223">
    <property type="entry name" value="DUF2147"/>
</dbReference>
<evidence type="ECO:0000256" key="1">
    <source>
        <dbReference type="SAM" id="SignalP"/>
    </source>
</evidence>
<dbReference type="Gene3D" id="2.40.128.520">
    <property type="match status" value="1"/>
</dbReference>
<keyword evidence="4" id="KW-1185">Reference proteome</keyword>
<dbReference type="AlphaFoldDB" id="A0A6G8RT92"/>
<dbReference type="Pfam" id="PF09917">
    <property type="entry name" value="DUF2147"/>
    <property type="match status" value="1"/>
</dbReference>
<evidence type="ECO:0000313" key="4">
    <source>
        <dbReference type="Proteomes" id="UP000502297"/>
    </source>
</evidence>
<feature type="chain" id="PRO_5026151680" evidence="1">
    <location>
        <begin position="22"/>
        <end position="153"/>
    </location>
</feature>
<evidence type="ECO:0000259" key="2">
    <source>
        <dbReference type="Pfam" id="PF09917"/>
    </source>
</evidence>
<feature type="signal peptide" evidence="1">
    <location>
        <begin position="1"/>
        <end position="21"/>
    </location>
</feature>
<dbReference type="PANTHER" id="PTHR36919">
    <property type="entry name" value="BLR1215 PROTEIN"/>
    <property type="match status" value="1"/>
</dbReference>
<accession>A0A6G8RT92</accession>
<feature type="domain" description="DUF2147" evidence="2">
    <location>
        <begin position="31"/>
        <end position="151"/>
    </location>
</feature>
<dbReference type="RefSeq" id="WP_166221998.1">
    <property type="nucleotide sequence ID" value="NZ_CP049801.1"/>
</dbReference>
<dbReference type="PANTHER" id="PTHR36919:SF3">
    <property type="entry name" value="BLL5882 PROTEIN"/>
    <property type="match status" value="1"/>
</dbReference>
<protein>
    <submittedName>
        <fullName evidence="3">DUF2147 domain-containing protein</fullName>
    </submittedName>
</protein>
<gene>
    <name evidence="3" type="ORF">G8E00_03560</name>
</gene>
<dbReference type="EMBL" id="CP049801">
    <property type="protein sequence ID" value="QIO05111.1"/>
    <property type="molecule type" value="Genomic_DNA"/>
</dbReference>
<sequence length="153" mass="16589">MKSIIILIGILLASLSMPTLANALNSKDIAGVWNQIDDKTGTPKAIIEIRKEGDSYTGTIKKVNARPGYKPKEICVNCPAPYTNKPILGLDVLTGIKKIKQNTFAHGKIIDPLSGNIYSAQIKLSSNGKRLSLKAFVKGLSTLGRSQVWLRAE</sequence>
<proteinExistence type="predicted"/>
<reference evidence="3 4" key="1">
    <citation type="submission" date="2020-03" db="EMBL/GenBank/DDBJ databases">
        <authorList>
            <person name="Zhu W."/>
        </authorList>
    </citation>
    <scope>NUCLEOTIDE SEQUENCE [LARGE SCALE GENOMIC DNA]</scope>
    <source>
        <strain evidence="3 4">323-1</strain>
    </source>
</reference>
<dbReference type="KEGG" id="asha:G8E00_03560"/>
<organism evidence="3 4">
    <name type="scientific">Acinetobacter shaoyimingii</name>
    <dbReference type="NCBI Taxonomy" id="2715164"/>
    <lineage>
        <taxon>Bacteria</taxon>
        <taxon>Pseudomonadati</taxon>
        <taxon>Pseudomonadota</taxon>
        <taxon>Gammaproteobacteria</taxon>
        <taxon>Moraxellales</taxon>
        <taxon>Moraxellaceae</taxon>
        <taxon>Acinetobacter</taxon>
    </lineage>
</organism>
<name>A0A6G8RT92_9GAMM</name>
<keyword evidence="1" id="KW-0732">Signal</keyword>
<evidence type="ECO:0000313" key="3">
    <source>
        <dbReference type="EMBL" id="QIO05111.1"/>
    </source>
</evidence>
<dbReference type="Proteomes" id="UP000502297">
    <property type="component" value="Chromosome"/>
</dbReference>